<evidence type="ECO:0000256" key="4">
    <source>
        <dbReference type="ARBA" id="ARBA00023136"/>
    </source>
</evidence>
<comment type="subcellular location">
    <subcellularLocation>
        <location evidence="1">Membrane</location>
        <topology evidence="1">Multi-pass membrane protein</topology>
    </subcellularLocation>
</comment>
<evidence type="ECO:0000256" key="3">
    <source>
        <dbReference type="ARBA" id="ARBA00022989"/>
    </source>
</evidence>
<protein>
    <submittedName>
        <fullName evidence="6">Type IV pili methyl-accepting chemotaxis transducer N-terminal domain-containing protein</fullName>
    </submittedName>
</protein>
<dbReference type="SUPFAM" id="SSF58104">
    <property type="entry name" value="Methyl-accepting chemotaxis protein (MCP) signaling domain"/>
    <property type="match status" value="1"/>
</dbReference>
<sequence>MKKTDKPGQHTILNSDRMVALINLSGRQRMLSQRIVLNLMMSTHHPEALAHAKEALALFSQTHTLLVKGNHEYPGVYFAALEKVLFGPEDNEAKIRQFIQHCQQAISACESNQGLPAAMIPLLGEEASLIVAVLNQITVTYENESKHCELLRRKKQENLMSSIQKIAKEAKIVSFNAQVIAARSGDAGKEFAVVASVMTDITNEIEQLVAKALVSD</sequence>
<keyword evidence="2" id="KW-0812">Transmembrane</keyword>
<comment type="caution">
    <text evidence="6">The sequence shown here is derived from an EMBL/GenBank/DDBJ whole genome shotgun (WGS) entry which is preliminary data.</text>
</comment>
<keyword evidence="4" id="KW-0472">Membrane</keyword>
<dbReference type="Proteomes" id="UP001597106">
    <property type="component" value="Unassembled WGS sequence"/>
</dbReference>
<organism evidence="6 7">
    <name type="scientific">Methylophilus glucosoxydans</name>
    <dbReference type="NCBI Taxonomy" id="752553"/>
    <lineage>
        <taxon>Bacteria</taxon>
        <taxon>Pseudomonadati</taxon>
        <taxon>Pseudomonadota</taxon>
        <taxon>Betaproteobacteria</taxon>
        <taxon>Nitrosomonadales</taxon>
        <taxon>Methylophilaceae</taxon>
        <taxon>Methylophilus</taxon>
    </lineage>
</organism>
<keyword evidence="7" id="KW-1185">Reference proteome</keyword>
<dbReference type="InterPro" id="IPR029095">
    <property type="entry name" value="NarX-like_N"/>
</dbReference>
<dbReference type="RefSeq" id="WP_379077337.1">
    <property type="nucleotide sequence ID" value="NZ_JBHTJW010000003.1"/>
</dbReference>
<proteinExistence type="predicted"/>
<evidence type="ECO:0000313" key="6">
    <source>
        <dbReference type="EMBL" id="MFD0930636.1"/>
    </source>
</evidence>
<accession>A0ABW3GJ51</accession>
<evidence type="ECO:0000256" key="1">
    <source>
        <dbReference type="ARBA" id="ARBA00004141"/>
    </source>
</evidence>
<evidence type="ECO:0000313" key="7">
    <source>
        <dbReference type="Proteomes" id="UP001597106"/>
    </source>
</evidence>
<dbReference type="Gene3D" id="6.10.250.3200">
    <property type="match status" value="1"/>
</dbReference>
<name>A0ABW3GJ51_9PROT</name>
<reference evidence="7" key="1">
    <citation type="journal article" date="2019" name="Int. J. Syst. Evol. Microbiol.">
        <title>The Global Catalogue of Microorganisms (GCM) 10K type strain sequencing project: providing services to taxonomists for standard genome sequencing and annotation.</title>
        <authorList>
            <consortium name="The Broad Institute Genomics Platform"/>
            <consortium name="The Broad Institute Genome Sequencing Center for Infectious Disease"/>
            <person name="Wu L."/>
            <person name="Ma J."/>
        </authorList>
    </citation>
    <scope>NUCLEOTIDE SEQUENCE [LARGE SCALE GENOMIC DNA]</scope>
    <source>
        <strain evidence="7">CCUG 59685</strain>
    </source>
</reference>
<feature type="domain" description="NarX-like N-terminal" evidence="5">
    <location>
        <begin position="15"/>
        <end position="72"/>
    </location>
</feature>
<evidence type="ECO:0000256" key="2">
    <source>
        <dbReference type="ARBA" id="ARBA00022692"/>
    </source>
</evidence>
<dbReference type="Pfam" id="PF13675">
    <property type="entry name" value="PilJ"/>
    <property type="match status" value="1"/>
</dbReference>
<gene>
    <name evidence="6" type="ORF">ACFQ1T_12690</name>
</gene>
<dbReference type="EMBL" id="JBHTJW010000003">
    <property type="protein sequence ID" value="MFD0930636.1"/>
    <property type="molecule type" value="Genomic_DNA"/>
</dbReference>
<evidence type="ECO:0000259" key="5">
    <source>
        <dbReference type="Pfam" id="PF13675"/>
    </source>
</evidence>
<keyword evidence="3" id="KW-1133">Transmembrane helix</keyword>